<dbReference type="Gene3D" id="1.25.40.660">
    <property type="entry name" value="Vacuolar protein sorting-associated protein 35, helical subcomplex Vps35-C"/>
    <property type="match status" value="1"/>
</dbReference>
<dbReference type="PANTHER" id="PTHR11099:SF0">
    <property type="entry name" value="VACUOLAR PROTEIN SORTING-ASSOCIATED PROTEIN 35"/>
    <property type="match status" value="1"/>
</dbReference>
<evidence type="ECO:0000256" key="5">
    <source>
        <dbReference type="ARBA" id="ARBA00023136"/>
    </source>
</evidence>
<dbReference type="GO" id="GO:0042147">
    <property type="term" value="P:retrograde transport, endosome to Golgi"/>
    <property type="evidence" value="ECO:0007669"/>
    <property type="project" value="InterPro"/>
</dbReference>
<keyword evidence="4 6" id="KW-0653">Protein transport</keyword>
<keyword evidence="5" id="KW-0472">Membrane</keyword>
<dbReference type="GO" id="GO:0030906">
    <property type="term" value="C:retromer, cargo-selective complex"/>
    <property type="evidence" value="ECO:0007669"/>
    <property type="project" value="InterPro"/>
</dbReference>
<dbReference type="EMBL" id="FLRD01000078">
    <property type="protein sequence ID" value="SBT34983.1"/>
    <property type="molecule type" value="Genomic_DNA"/>
</dbReference>
<keyword evidence="3 6" id="KW-0813">Transport</keyword>
<dbReference type="InterPro" id="IPR042491">
    <property type="entry name" value="Vps35_C"/>
</dbReference>
<dbReference type="InterPro" id="IPR005378">
    <property type="entry name" value="Vps35"/>
</dbReference>
<dbReference type="Pfam" id="PF03635">
    <property type="entry name" value="Vps35"/>
    <property type="match status" value="1"/>
</dbReference>
<dbReference type="EMBL" id="FLRE01000100">
    <property type="protein sequence ID" value="SBT35395.1"/>
    <property type="molecule type" value="Genomic_DNA"/>
</dbReference>
<evidence type="ECO:0000256" key="4">
    <source>
        <dbReference type="ARBA" id="ARBA00022927"/>
    </source>
</evidence>
<reference evidence="9 10" key="1">
    <citation type="submission" date="2016-05" db="EMBL/GenBank/DDBJ databases">
        <authorList>
            <person name="Naeem Raeece"/>
        </authorList>
    </citation>
    <scope>NUCLEOTIDE SEQUENCE [LARGE SCALE GENOMIC DNA]</scope>
</reference>
<dbReference type="GO" id="GO:0005829">
    <property type="term" value="C:cytosol"/>
    <property type="evidence" value="ECO:0007669"/>
    <property type="project" value="GOC"/>
</dbReference>
<evidence type="ECO:0000256" key="2">
    <source>
        <dbReference type="ARBA" id="ARBA00006536"/>
    </source>
</evidence>
<evidence type="ECO:0000313" key="8">
    <source>
        <dbReference type="EMBL" id="SBT35395.1"/>
    </source>
</evidence>
<evidence type="ECO:0000256" key="3">
    <source>
        <dbReference type="ARBA" id="ARBA00022448"/>
    </source>
</evidence>
<dbReference type="GO" id="GO:0005770">
    <property type="term" value="C:late endosome"/>
    <property type="evidence" value="ECO:0007669"/>
    <property type="project" value="TreeGrafter"/>
</dbReference>
<gene>
    <name evidence="7" type="ORF">POVWA1_025030</name>
    <name evidence="8" type="ORF">POVWA2_024870</name>
</gene>
<comment type="function">
    <text evidence="6">Plays a role in vesicular protein sorting.</text>
</comment>
<dbReference type="PIRSF" id="PIRSF009375">
    <property type="entry name" value="Retromer_Vps35"/>
    <property type="match status" value="1"/>
</dbReference>
<evidence type="ECO:0000256" key="1">
    <source>
        <dbReference type="ARBA" id="ARBA00004170"/>
    </source>
</evidence>
<dbReference type="Proteomes" id="UP000078555">
    <property type="component" value="Unassembled WGS sequence"/>
</dbReference>
<dbReference type="AlphaFoldDB" id="A0A1A8YUP8"/>
<organism evidence="8 9">
    <name type="scientific">Plasmodium ovale wallikeri</name>
    <dbReference type="NCBI Taxonomy" id="864142"/>
    <lineage>
        <taxon>Eukaryota</taxon>
        <taxon>Sar</taxon>
        <taxon>Alveolata</taxon>
        <taxon>Apicomplexa</taxon>
        <taxon>Aconoidasida</taxon>
        <taxon>Haemosporida</taxon>
        <taxon>Plasmodiidae</taxon>
        <taxon>Plasmodium</taxon>
        <taxon>Plasmodium (Plasmodium)</taxon>
    </lineage>
</organism>
<comment type="subcellular location">
    <subcellularLocation>
        <location evidence="1">Membrane</location>
        <topology evidence="1">Peripheral membrane protein</topology>
    </subcellularLocation>
</comment>
<keyword evidence="10" id="KW-1185">Reference proteome</keyword>
<evidence type="ECO:0000313" key="7">
    <source>
        <dbReference type="EMBL" id="SBT34983.1"/>
    </source>
</evidence>
<reference evidence="8" key="2">
    <citation type="submission" date="2016-05" db="EMBL/GenBank/DDBJ databases">
        <authorList>
            <person name="Lavstsen T."/>
            <person name="Jespersen J.S."/>
        </authorList>
    </citation>
    <scope>NUCLEOTIDE SEQUENCE [LARGE SCALE GENOMIC DNA]</scope>
</reference>
<dbReference type="PANTHER" id="PTHR11099">
    <property type="entry name" value="VACUOLAR SORTING PROTEIN 35"/>
    <property type="match status" value="1"/>
</dbReference>
<dbReference type="Proteomes" id="UP000078550">
    <property type="component" value="Unassembled WGS sequence"/>
</dbReference>
<evidence type="ECO:0000256" key="6">
    <source>
        <dbReference type="PIRNR" id="PIRNR009375"/>
    </source>
</evidence>
<accession>A0A1A8YUP8</accession>
<name>A0A1A8YUP8_PLAOA</name>
<comment type="similarity">
    <text evidence="2 6">Belongs to the VPS35 family.</text>
</comment>
<evidence type="ECO:0000313" key="9">
    <source>
        <dbReference type="Proteomes" id="UP000078550"/>
    </source>
</evidence>
<proteinExistence type="inferred from homology"/>
<dbReference type="GO" id="GO:0006886">
    <property type="term" value="P:intracellular protein transport"/>
    <property type="evidence" value="ECO:0007669"/>
    <property type="project" value="TreeGrafter"/>
</dbReference>
<evidence type="ECO:0000313" key="10">
    <source>
        <dbReference type="Proteomes" id="UP000078555"/>
    </source>
</evidence>
<protein>
    <recommendedName>
        <fullName evidence="6">Vacuolar protein sorting-associated protein 35</fullName>
    </recommendedName>
</protein>
<sequence>MRIRAPRIRTHYTRCPFAAVRAVHIKVLIMNLHKDCTNAVDQKRFLDECTFVVKEQSFYMKQALENGSLRDTLKHASNMLCELRTSHLSPKYYYELYMLIFNELQHLDNFISDKKKHKKKFIDIYESVQHAGNIIPRLYLLIIVGRNYIKNKDIKAKYILKDMTELCKGIQHPLRGLFLRYFLIQMCKDRIPDTGSEYEEAGGGNIDDAFEFLLTNFYESLKLWSRMIDKVVKVTTSQEDQIINNRVKILKEKMDVKMLVGSILVRMSQLEGMTKQYYIEKCLPKLLLYLSSINDSLIQQYIFESIVQVFSDECHIYSLEILLNAILRINNSVDFKSILITLLKRLRSFIESNKVDLPKEIDIFNLFYDHLVLYVNRTLDAYGKNAYNQSFDDSKKCKFKNAEKTNFEDINKNGLLLQNSNIININDTNSNYNTDLKGDDKNIKFCKHGLNDHTSAISNKEGENNNSTCRTLSRNTYDGERGSNIVNDNEISTHCNEGELVQNVVKMLQVIYEFIFLCIRIYDEATISKLFVLPYTIVANVDLNNDLICEQVISIIVLPFNYLGLSALKGKNMQTLLSSINDKHKKKLSLYIIDAVIECKNKSVMYEDVEEILKYISSIFYEKIKKNDVFHFENDSIMYTSEKICKFFYIITNTNDIDEKYNICMLFYKHIANSSYLVHLLPTVIFTLLNVVTTITNLKLTNNQNNELSEKKEDDTYEDMLIHQMEEKETNLLGYYNHDNIIDEKKIKQYNVYAKNIFKFIHTNLLSVCNEIPILAFKLFLFSAVTINNYNNFVKNYPFLSFDNLEAICYEFITQPLIIYEEDINISSQQFDCIVWIIGLLCSHITLLENENYDNIASKLTQHANKLLKKKDQCLGVLNCSHLYWENRKYRNSTKVLDCLQKCIKNAEIAIQSNNDNIFLFVYMLQKYVYYYEAENIEITEDNINYLLHICEEYYAKPNCDPVFKQEYMHTIRYIHEKKKNTNAFAKINVDTSVLM</sequence>